<feature type="domain" description="Radical SAM core" evidence="7">
    <location>
        <begin position="54"/>
        <end position="279"/>
    </location>
</feature>
<name>A0A143PKR3_LUTPR</name>
<dbReference type="GO" id="GO:0005737">
    <property type="term" value="C:cytoplasm"/>
    <property type="evidence" value="ECO:0007669"/>
    <property type="project" value="UniProtKB-SubCell"/>
</dbReference>
<dbReference type="KEGG" id="abac:LuPra_02215"/>
<comment type="subcellular location">
    <subcellularLocation>
        <location evidence="6">Cytoplasm</location>
    </subcellularLocation>
</comment>
<dbReference type="SFLD" id="SFLDG01066">
    <property type="entry name" value="organic_radical-activating_enz"/>
    <property type="match status" value="1"/>
</dbReference>
<dbReference type="NCBIfam" id="TIGR02493">
    <property type="entry name" value="PFLA"/>
    <property type="match status" value="1"/>
</dbReference>
<dbReference type="GO" id="GO:0043365">
    <property type="term" value="F:[formate-C-acetyltransferase]-activating enzyme activity"/>
    <property type="evidence" value="ECO:0007669"/>
    <property type="project" value="UniProtKB-UniRule"/>
</dbReference>
<dbReference type="RefSeq" id="WP_110170787.1">
    <property type="nucleotide sequence ID" value="NZ_CP015136.1"/>
</dbReference>
<dbReference type="InterPro" id="IPR007197">
    <property type="entry name" value="rSAM"/>
</dbReference>
<dbReference type="InterPro" id="IPR058240">
    <property type="entry name" value="rSAM_sf"/>
</dbReference>
<evidence type="ECO:0000256" key="6">
    <source>
        <dbReference type="RuleBase" id="RU362053"/>
    </source>
</evidence>
<keyword evidence="2 6" id="KW-0949">S-adenosyl-L-methionine</keyword>
<keyword evidence="5 6" id="KW-0411">Iron-sulfur</keyword>
<dbReference type="SFLD" id="SFLDS00029">
    <property type="entry name" value="Radical_SAM"/>
    <property type="match status" value="1"/>
</dbReference>
<evidence type="ECO:0000256" key="4">
    <source>
        <dbReference type="ARBA" id="ARBA00023004"/>
    </source>
</evidence>
<dbReference type="GO" id="GO:0016829">
    <property type="term" value="F:lyase activity"/>
    <property type="evidence" value="ECO:0007669"/>
    <property type="project" value="UniProtKB-KW"/>
</dbReference>
<keyword evidence="3 6" id="KW-0479">Metal-binding</keyword>
<comment type="function">
    <text evidence="6">Activation of pyruvate formate-lyase under anaerobic conditions by generation of an organic free radical, using S-adenosylmethionine and reduced flavodoxin as cosubstrates to produce 5'-deoxy-adenosine.</text>
</comment>
<dbReference type="GO" id="GO:0051539">
    <property type="term" value="F:4 iron, 4 sulfur cluster binding"/>
    <property type="evidence" value="ECO:0007669"/>
    <property type="project" value="UniProtKB-UniRule"/>
</dbReference>
<keyword evidence="6 8" id="KW-0560">Oxidoreductase</keyword>
<dbReference type="Pfam" id="PF04055">
    <property type="entry name" value="Radical_SAM"/>
    <property type="match status" value="1"/>
</dbReference>
<dbReference type="PATRIC" id="fig|1813736.3.peg.2324"/>
<keyword evidence="4 6" id="KW-0408">Iron</keyword>
<dbReference type="AlphaFoldDB" id="A0A143PKR3"/>
<reference evidence="8 9" key="1">
    <citation type="journal article" date="2016" name="Genome Announc.">
        <title>First Complete Genome Sequence of a Subdivision 6 Acidobacterium Strain.</title>
        <authorList>
            <person name="Huang S."/>
            <person name="Vieira S."/>
            <person name="Bunk B."/>
            <person name="Riedel T."/>
            <person name="Sproer C."/>
            <person name="Overmann J."/>
        </authorList>
    </citation>
    <scope>NUCLEOTIDE SEQUENCE [LARGE SCALE GENOMIC DNA]</scope>
    <source>
        <strain evidence="9">DSM 100886 HEG_-6_39</strain>
    </source>
</reference>
<keyword evidence="8" id="KW-0456">Lyase</keyword>
<accession>A0A143PKR3</accession>
<keyword evidence="8" id="KW-0670">Pyruvate</keyword>
<keyword evidence="6" id="KW-0963">Cytoplasm</keyword>
<dbReference type="PANTHER" id="PTHR30352:SF5">
    <property type="entry name" value="PYRUVATE FORMATE-LYASE 1-ACTIVATING ENZYME"/>
    <property type="match status" value="1"/>
</dbReference>
<evidence type="ECO:0000259" key="7">
    <source>
        <dbReference type="PROSITE" id="PS51918"/>
    </source>
</evidence>
<dbReference type="EC" id="1.97.1.4" evidence="6"/>
<comment type="catalytic activity">
    <reaction evidence="6">
        <text>glycyl-[formate C-acetyltransferase] + reduced [flavodoxin] + S-adenosyl-L-methionine = glycin-2-yl radical-[formate C-acetyltransferase] + semiquinone [flavodoxin] + 5'-deoxyadenosine + L-methionine + H(+)</text>
        <dbReference type="Rhea" id="RHEA:19225"/>
        <dbReference type="Rhea" id="RHEA-COMP:10622"/>
        <dbReference type="Rhea" id="RHEA-COMP:12190"/>
        <dbReference type="Rhea" id="RHEA-COMP:12191"/>
        <dbReference type="Rhea" id="RHEA-COMP:14480"/>
        <dbReference type="ChEBI" id="CHEBI:15378"/>
        <dbReference type="ChEBI" id="CHEBI:17319"/>
        <dbReference type="ChEBI" id="CHEBI:29947"/>
        <dbReference type="ChEBI" id="CHEBI:32722"/>
        <dbReference type="ChEBI" id="CHEBI:57618"/>
        <dbReference type="ChEBI" id="CHEBI:57844"/>
        <dbReference type="ChEBI" id="CHEBI:59789"/>
        <dbReference type="ChEBI" id="CHEBI:140311"/>
        <dbReference type="EC" id="1.97.1.4"/>
    </reaction>
</comment>
<dbReference type="Proteomes" id="UP000076079">
    <property type="component" value="Chromosome"/>
</dbReference>
<keyword evidence="1 6" id="KW-0004">4Fe-4S</keyword>
<evidence type="ECO:0000256" key="2">
    <source>
        <dbReference type="ARBA" id="ARBA00022691"/>
    </source>
</evidence>
<comment type="similarity">
    <text evidence="6">Belongs to the organic radical-activating enzymes family.</text>
</comment>
<dbReference type="InterPro" id="IPR034457">
    <property type="entry name" value="Organic_radical-activating"/>
</dbReference>
<evidence type="ECO:0000313" key="9">
    <source>
        <dbReference type="Proteomes" id="UP000076079"/>
    </source>
</evidence>
<protein>
    <recommendedName>
        <fullName evidence="6">Pyruvate formate-lyase-activating enzyme</fullName>
        <ecNumber evidence="6">1.97.1.4</ecNumber>
    </recommendedName>
</protein>
<dbReference type="OrthoDB" id="9792276at2"/>
<dbReference type="PANTHER" id="PTHR30352">
    <property type="entry name" value="PYRUVATE FORMATE-LYASE-ACTIVATING ENZYME"/>
    <property type="match status" value="1"/>
</dbReference>
<reference evidence="9" key="2">
    <citation type="submission" date="2016-04" db="EMBL/GenBank/DDBJ databases">
        <title>First Complete Genome Sequence of a Subdivision 6 Acidobacterium.</title>
        <authorList>
            <person name="Huang S."/>
            <person name="Vieira S."/>
            <person name="Bunk B."/>
            <person name="Riedel T."/>
            <person name="Sproeer C."/>
            <person name="Overmann J."/>
        </authorList>
    </citation>
    <scope>NUCLEOTIDE SEQUENCE [LARGE SCALE GENOMIC DNA]</scope>
    <source>
        <strain evidence="9">DSM 100886 HEG_-6_39</strain>
    </source>
</reference>
<sequence length="281" mass="30769">MSTEADVPQTPLEASSPFELRVGLSKDVPETTVRQALASGDMGFLHSFTTGSAVDGPGVRVVAWTAGCMWRCAYCHNPDTWSMRNGMPVSIATATEELAKYRNGLKIMKGGLTISGGEPLMQHKFVTRLFAAAKGMGVHTALDSNGYYGDLLSDDELASIDLILLDIKAWDPARHLRYVGMALEPTLAFARRLAALGRPIWIRHVVVPGWTDDEATPRGIADFAASLGNVERVDVLPFHQMGRYKWSNLNLTYRLADVEPPSDEAMQRSIDAFRAAGLRAY</sequence>
<gene>
    <name evidence="8" type="primary">pflA</name>
    <name evidence="8" type="ORF">LuPra_02215</name>
</gene>
<comment type="cofactor">
    <cofactor evidence="6">
        <name>[4Fe-4S] cluster</name>
        <dbReference type="ChEBI" id="CHEBI:49883"/>
    </cofactor>
    <text evidence="6">Binds 1 [4Fe-4S] cluster. The cluster is coordinated with 3 cysteines and an exchangeable S-adenosyl-L-methionine.</text>
</comment>
<dbReference type="EMBL" id="CP015136">
    <property type="protein sequence ID" value="AMY09006.1"/>
    <property type="molecule type" value="Genomic_DNA"/>
</dbReference>
<organism evidence="8 9">
    <name type="scientific">Luteitalea pratensis</name>
    <dbReference type="NCBI Taxonomy" id="1855912"/>
    <lineage>
        <taxon>Bacteria</taxon>
        <taxon>Pseudomonadati</taxon>
        <taxon>Acidobacteriota</taxon>
        <taxon>Vicinamibacteria</taxon>
        <taxon>Vicinamibacterales</taxon>
        <taxon>Vicinamibacteraceae</taxon>
        <taxon>Luteitalea</taxon>
    </lineage>
</organism>
<dbReference type="STRING" id="1855912.LuPra_02215"/>
<dbReference type="PROSITE" id="PS51918">
    <property type="entry name" value="RADICAL_SAM"/>
    <property type="match status" value="1"/>
</dbReference>
<dbReference type="GO" id="GO:0046872">
    <property type="term" value="F:metal ion binding"/>
    <property type="evidence" value="ECO:0007669"/>
    <property type="project" value="UniProtKB-UniRule"/>
</dbReference>
<dbReference type="Gene3D" id="3.20.20.70">
    <property type="entry name" value="Aldolase class I"/>
    <property type="match status" value="1"/>
</dbReference>
<dbReference type="InterPro" id="IPR013785">
    <property type="entry name" value="Aldolase_TIM"/>
</dbReference>
<proteinExistence type="inferred from homology"/>
<keyword evidence="9" id="KW-1185">Reference proteome</keyword>
<evidence type="ECO:0000256" key="5">
    <source>
        <dbReference type="ARBA" id="ARBA00023014"/>
    </source>
</evidence>
<dbReference type="SUPFAM" id="SSF102114">
    <property type="entry name" value="Radical SAM enzymes"/>
    <property type="match status" value="1"/>
</dbReference>
<dbReference type="InterPro" id="IPR012838">
    <property type="entry name" value="PFL1_activating"/>
</dbReference>
<dbReference type="CDD" id="cd01335">
    <property type="entry name" value="Radical_SAM"/>
    <property type="match status" value="1"/>
</dbReference>
<evidence type="ECO:0000313" key="8">
    <source>
        <dbReference type="EMBL" id="AMY09006.1"/>
    </source>
</evidence>
<evidence type="ECO:0000256" key="3">
    <source>
        <dbReference type="ARBA" id="ARBA00022723"/>
    </source>
</evidence>
<evidence type="ECO:0000256" key="1">
    <source>
        <dbReference type="ARBA" id="ARBA00022485"/>
    </source>
</evidence>